<keyword evidence="1" id="KW-1133">Transmembrane helix</keyword>
<feature type="transmembrane region" description="Helical" evidence="1">
    <location>
        <begin position="88"/>
        <end position="110"/>
    </location>
</feature>
<sequence>MGWLFALSLGLQQKSGRAIWVSLVPISAGHATSIALVAVLVAGIGSMISLQSLRLLTAVTLLGFGVYKLITYYRHPKWVGMRVKLHDLFLWSFLMAFAHGAGLMIAPILVGLLDGSHSGTHHVSASSGMLLMLAIVVHTLAMLVVMGFIAWIVYTRLGLMFLRRSWVNFDLIWAGALLVVGALALWGAVAGGGMH</sequence>
<accession>A0A3A4P0C0</accession>
<evidence type="ECO:0000256" key="1">
    <source>
        <dbReference type="SAM" id="Phobius"/>
    </source>
</evidence>
<reference evidence="2 3" key="1">
    <citation type="journal article" date="2017" name="ISME J.">
        <title>Energy and carbon metabolisms in a deep terrestrial subsurface fluid microbial community.</title>
        <authorList>
            <person name="Momper L."/>
            <person name="Jungbluth S.P."/>
            <person name="Lee M.D."/>
            <person name="Amend J.P."/>
        </authorList>
    </citation>
    <scope>NUCLEOTIDE SEQUENCE [LARGE SCALE GENOMIC DNA]</scope>
    <source>
        <strain evidence="2">SURF_5</strain>
    </source>
</reference>
<feature type="transmembrane region" description="Helical" evidence="1">
    <location>
        <begin position="166"/>
        <end position="189"/>
    </location>
</feature>
<protein>
    <submittedName>
        <fullName evidence="2">Uncharacterized protein</fullName>
    </submittedName>
</protein>
<evidence type="ECO:0000313" key="3">
    <source>
        <dbReference type="Proteomes" id="UP000265882"/>
    </source>
</evidence>
<comment type="caution">
    <text evidence="2">The sequence shown here is derived from an EMBL/GenBank/DDBJ whole genome shotgun (WGS) entry which is preliminary data.</text>
</comment>
<keyword evidence="1" id="KW-0472">Membrane</keyword>
<evidence type="ECO:0000313" key="2">
    <source>
        <dbReference type="EMBL" id="RJP26188.1"/>
    </source>
</evidence>
<keyword evidence="1" id="KW-0812">Transmembrane</keyword>
<dbReference type="Proteomes" id="UP000265882">
    <property type="component" value="Unassembled WGS sequence"/>
</dbReference>
<proteinExistence type="predicted"/>
<feature type="transmembrane region" description="Helical" evidence="1">
    <location>
        <begin position="130"/>
        <end position="154"/>
    </location>
</feature>
<organism evidence="2 3">
    <name type="scientific">Abyssobacteria bacterium (strain SURF_5)</name>
    <dbReference type="NCBI Taxonomy" id="2093360"/>
    <lineage>
        <taxon>Bacteria</taxon>
        <taxon>Pseudomonadati</taxon>
        <taxon>Candidatus Hydrogenedentota</taxon>
        <taxon>Candidatus Abyssobacteria</taxon>
    </lineage>
</organism>
<dbReference type="AlphaFoldDB" id="A0A3A4P0C0"/>
<gene>
    <name evidence="2" type="ORF">C4520_01040</name>
</gene>
<dbReference type="EMBL" id="QZKU01000012">
    <property type="protein sequence ID" value="RJP26188.1"/>
    <property type="molecule type" value="Genomic_DNA"/>
</dbReference>
<feature type="transmembrane region" description="Helical" evidence="1">
    <location>
        <begin position="34"/>
        <end position="67"/>
    </location>
</feature>
<name>A0A3A4P0C0_ABYX5</name>